<protein>
    <submittedName>
        <fullName evidence="2">Uncharacterized protein</fullName>
    </submittedName>
</protein>
<evidence type="ECO:0000256" key="1">
    <source>
        <dbReference type="SAM" id="MobiDB-lite"/>
    </source>
</evidence>
<dbReference type="AlphaFoldDB" id="A0A699X722"/>
<reference evidence="2" key="1">
    <citation type="journal article" date="2019" name="Sci. Rep.">
        <title>Draft genome of Tanacetum cinerariifolium, the natural source of mosquito coil.</title>
        <authorList>
            <person name="Yamashiro T."/>
            <person name="Shiraishi A."/>
            <person name="Satake H."/>
            <person name="Nakayama K."/>
        </authorList>
    </citation>
    <scope>NUCLEOTIDE SEQUENCE</scope>
</reference>
<evidence type="ECO:0000313" key="2">
    <source>
        <dbReference type="EMBL" id="GFD54873.1"/>
    </source>
</evidence>
<feature type="region of interest" description="Disordered" evidence="1">
    <location>
        <begin position="1"/>
        <end position="67"/>
    </location>
</feature>
<proteinExistence type="predicted"/>
<accession>A0A699X722</accession>
<name>A0A699X722_TANCI</name>
<dbReference type="EMBL" id="BKCJ011811330">
    <property type="protein sequence ID" value="GFD54873.1"/>
    <property type="molecule type" value="Genomic_DNA"/>
</dbReference>
<comment type="caution">
    <text evidence="2">The sequence shown here is derived from an EMBL/GenBank/DDBJ whole genome shotgun (WGS) entry which is preliminary data.</text>
</comment>
<sequence>DGATGDGQREGLAASPTPTIDQILSQAYTKRQQATTTDNENDSDDDEFGTTTTAATPSLGIPPPVRSQWTRRYVHRTLTIAAIDHDDTVSDTGHCG</sequence>
<feature type="non-terminal residue" evidence="2">
    <location>
        <position position="1"/>
    </location>
</feature>
<feature type="compositionally biased region" description="Polar residues" evidence="1">
    <location>
        <begin position="16"/>
        <end position="34"/>
    </location>
</feature>
<feature type="compositionally biased region" description="Acidic residues" evidence="1">
    <location>
        <begin position="39"/>
        <end position="48"/>
    </location>
</feature>
<organism evidence="2">
    <name type="scientific">Tanacetum cinerariifolium</name>
    <name type="common">Dalmatian daisy</name>
    <name type="synonym">Chrysanthemum cinerariifolium</name>
    <dbReference type="NCBI Taxonomy" id="118510"/>
    <lineage>
        <taxon>Eukaryota</taxon>
        <taxon>Viridiplantae</taxon>
        <taxon>Streptophyta</taxon>
        <taxon>Embryophyta</taxon>
        <taxon>Tracheophyta</taxon>
        <taxon>Spermatophyta</taxon>
        <taxon>Magnoliopsida</taxon>
        <taxon>eudicotyledons</taxon>
        <taxon>Gunneridae</taxon>
        <taxon>Pentapetalae</taxon>
        <taxon>asterids</taxon>
        <taxon>campanulids</taxon>
        <taxon>Asterales</taxon>
        <taxon>Asteraceae</taxon>
        <taxon>Asteroideae</taxon>
        <taxon>Anthemideae</taxon>
        <taxon>Anthemidinae</taxon>
        <taxon>Tanacetum</taxon>
    </lineage>
</organism>
<gene>
    <name evidence="2" type="ORF">Tci_926842</name>
</gene>
<feature type="non-terminal residue" evidence="2">
    <location>
        <position position="96"/>
    </location>
</feature>